<sequence length="476" mass="53486">MEESGRDSIYKAARKIKKRENSLYNALRSIYEDSIFVSEISELWPEVPLVGNLRCGLWYSRSLHSTCYFKSTDGHSNNWSFSTARLNIHVALLAAGRGGCMIVDSTRRGKRFPDSMSKTIPIWACVLNRAVRDLIDISPWDCSLHLPLWVSQTERASIETRLDEWTLLLKQSGADIASLAASLRKPLRPLWISHRTVIWLNHVPHHESWDFTPVILLSASASSSDCAPHHTTTSQFSWSYIPGAGDDEETWAKGLSPSLFWKHAYDLINSPPHLCNRMVADIVESTRLTVQPLLSHHLPLASQTQTFSISFLASTNLALSPSHLAADAAHVDCILNCDQRSISARLPSDDLYLHLPMVTSKFNRFSLLNNLPKAVSFAKFNLSQGKRLLVCCNNGEDISVCVCLAILMSLFDEKGTFDDGKSFNATEVTKWDMKRRLVYVCKFATDARPSRGNLRQVFNFLIGGKRVHHPDTEGDE</sequence>
<evidence type="ECO:0000313" key="4">
    <source>
        <dbReference type="Proteomes" id="UP001386955"/>
    </source>
</evidence>
<gene>
    <name evidence="3" type="ORF">VNO78_10163</name>
</gene>
<dbReference type="SUPFAM" id="SSF52799">
    <property type="entry name" value="(Phosphotyrosine protein) phosphatases II"/>
    <property type="match status" value="1"/>
</dbReference>
<dbReference type="PANTHER" id="PTHR31811">
    <property type="entry name" value="TRNA A64-2'-O-RIBOSYLPHOSPHATE TRANSFERASE"/>
    <property type="match status" value="1"/>
</dbReference>
<dbReference type="Pfam" id="PF17184">
    <property type="entry name" value="Rit1_C"/>
    <property type="match status" value="1"/>
</dbReference>
<dbReference type="Gene3D" id="3.90.190.10">
    <property type="entry name" value="Protein tyrosine phosphatase superfamily"/>
    <property type="match status" value="1"/>
</dbReference>
<dbReference type="InterPro" id="IPR029021">
    <property type="entry name" value="Prot-tyrosine_phosphatase-like"/>
</dbReference>
<dbReference type="PIRSF" id="PIRSF007747">
    <property type="entry name" value="Ribosyl_Ptfrase"/>
    <property type="match status" value="1"/>
</dbReference>
<dbReference type="Proteomes" id="UP001386955">
    <property type="component" value="Unassembled WGS sequence"/>
</dbReference>
<feature type="domain" description="Rit1 DUSP-like" evidence="1">
    <location>
        <begin position="352"/>
        <end position="461"/>
    </location>
</feature>
<dbReference type="GO" id="GO:0019988">
    <property type="term" value="P:charged-tRNA amino acid modification"/>
    <property type="evidence" value="ECO:0007669"/>
    <property type="project" value="InterPro"/>
</dbReference>
<dbReference type="PANTHER" id="PTHR31811:SF0">
    <property type="entry name" value="TRNA A64-2'-O-RIBOSYLPHOSPHATE TRANSFERASE"/>
    <property type="match status" value="1"/>
</dbReference>
<dbReference type="EMBL" id="JAYMYS010000003">
    <property type="protein sequence ID" value="KAK7398988.1"/>
    <property type="molecule type" value="Genomic_DNA"/>
</dbReference>
<accession>A0AAN9SKB6</accession>
<dbReference type="GO" id="GO:0043399">
    <property type="term" value="F:tRNA adenosine(64)-2'-O-ribosylphosphate transferase activity"/>
    <property type="evidence" value="ECO:0007669"/>
    <property type="project" value="InterPro"/>
</dbReference>
<evidence type="ECO:0008006" key="5">
    <source>
        <dbReference type="Google" id="ProtNLM"/>
    </source>
</evidence>
<dbReference type="GO" id="GO:0005737">
    <property type="term" value="C:cytoplasm"/>
    <property type="evidence" value="ECO:0007669"/>
    <property type="project" value="TreeGrafter"/>
</dbReference>
<proteinExistence type="predicted"/>
<dbReference type="InterPro" id="IPR033449">
    <property type="entry name" value="Rit1_N"/>
</dbReference>
<evidence type="ECO:0000313" key="3">
    <source>
        <dbReference type="EMBL" id="KAK7398988.1"/>
    </source>
</evidence>
<protein>
    <recommendedName>
        <fullName evidence="5">Initiator tRNA phosphoribosyl transferase family protein</fullName>
    </recommendedName>
</protein>
<evidence type="ECO:0000259" key="1">
    <source>
        <dbReference type="Pfam" id="PF04179"/>
    </source>
</evidence>
<comment type="caution">
    <text evidence="3">The sequence shown here is derived from an EMBL/GenBank/DDBJ whole genome shotgun (WGS) entry which is preliminary data.</text>
</comment>
<dbReference type="InterPro" id="IPR033421">
    <property type="entry name" value="Rit1_DUSP-like"/>
</dbReference>
<feature type="domain" description="Rit1 N-terminal" evidence="2">
    <location>
        <begin position="16"/>
        <end position="284"/>
    </location>
</feature>
<dbReference type="Pfam" id="PF04179">
    <property type="entry name" value="Init_tRNA_PT"/>
    <property type="match status" value="1"/>
</dbReference>
<name>A0AAN9SKB6_PSOTE</name>
<reference evidence="3 4" key="1">
    <citation type="submission" date="2024-01" db="EMBL/GenBank/DDBJ databases">
        <title>The genomes of 5 underutilized Papilionoideae crops provide insights into root nodulation and disease resistanc.</title>
        <authorList>
            <person name="Jiang F."/>
        </authorList>
    </citation>
    <scope>NUCLEOTIDE SEQUENCE [LARGE SCALE GENOMIC DNA]</scope>
    <source>
        <strain evidence="3">DUOXIRENSHENG_FW03</strain>
        <tissue evidence="3">Leaves</tissue>
    </source>
</reference>
<dbReference type="AlphaFoldDB" id="A0AAN9SKB6"/>
<dbReference type="InterPro" id="IPR007306">
    <property type="entry name" value="Rit1"/>
</dbReference>
<evidence type="ECO:0000259" key="2">
    <source>
        <dbReference type="Pfam" id="PF17184"/>
    </source>
</evidence>
<organism evidence="3 4">
    <name type="scientific">Psophocarpus tetragonolobus</name>
    <name type="common">Winged bean</name>
    <name type="synonym">Dolichos tetragonolobus</name>
    <dbReference type="NCBI Taxonomy" id="3891"/>
    <lineage>
        <taxon>Eukaryota</taxon>
        <taxon>Viridiplantae</taxon>
        <taxon>Streptophyta</taxon>
        <taxon>Embryophyta</taxon>
        <taxon>Tracheophyta</taxon>
        <taxon>Spermatophyta</taxon>
        <taxon>Magnoliopsida</taxon>
        <taxon>eudicotyledons</taxon>
        <taxon>Gunneridae</taxon>
        <taxon>Pentapetalae</taxon>
        <taxon>rosids</taxon>
        <taxon>fabids</taxon>
        <taxon>Fabales</taxon>
        <taxon>Fabaceae</taxon>
        <taxon>Papilionoideae</taxon>
        <taxon>50 kb inversion clade</taxon>
        <taxon>NPAAA clade</taxon>
        <taxon>indigoferoid/millettioid clade</taxon>
        <taxon>Phaseoleae</taxon>
        <taxon>Psophocarpus</taxon>
    </lineage>
</organism>
<keyword evidence="4" id="KW-1185">Reference proteome</keyword>